<dbReference type="PIRSF" id="PIRSF004862">
    <property type="entry name" value="FliF"/>
    <property type="match status" value="1"/>
</dbReference>
<dbReference type="Gene3D" id="3.30.300.30">
    <property type="match status" value="1"/>
</dbReference>
<evidence type="ECO:0000256" key="12">
    <source>
        <dbReference type="PIRNR" id="PIRNR004862"/>
    </source>
</evidence>
<evidence type="ECO:0000256" key="6">
    <source>
        <dbReference type="ARBA" id="ARBA00022475"/>
    </source>
</evidence>
<evidence type="ECO:0000256" key="1">
    <source>
        <dbReference type="ARBA" id="ARBA00003820"/>
    </source>
</evidence>
<comment type="similarity">
    <text evidence="4 12">Belongs to the FliF family.</text>
</comment>
<dbReference type="AlphaFoldDB" id="A0A0B4XQ58"/>
<dbReference type="InterPro" id="IPR013556">
    <property type="entry name" value="Flag_M-ring_C"/>
</dbReference>
<protein>
    <recommendedName>
        <fullName evidence="5 12">Flagellar M-ring protein</fullName>
    </recommendedName>
</protein>
<dbReference type="GO" id="GO:0071973">
    <property type="term" value="P:bacterial-type flagellum-dependent cell motility"/>
    <property type="evidence" value="ECO:0007669"/>
    <property type="project" value="InterPro"/>
</dbReference>
<dbReference type="RefSeq" id="WP_008733758.1">
    <property type="nucleotide sequence ID" value="NZ_CP004387.1"/>
</dbReference>
<evidence type="ECO:0000259" key="16">
    <source>
        <dbReference type="Pfam" id="PF08345"/>
    </source>
</evidence>
<dbReference type="GO" id="GO:0003774">
    <property type="term" value="F:cytoskeletal motor activity"/>
    <property type="evidence" value="ECO:0007669"/>
    <property type="project" value="InterPro"/>
</dbReference>
<name>A0A0B4XQ58_9GAMM</name>
<feature type="compositionally biased region" description="Acidic residues" evidence="13">
    <location>
        <begin position="526"/>
        <end position="539"/>
    </location>
</feature>
<evidence type="ECO:0000256" key="2">
    <source>
        <dbReference type="ARBA" id="ARBA00004117"/>
    </source>
</evidence>
<feature type="domain" description="Flagellar M-ring C-terminal" evidence="16">
    <location>
        <begin position="272"/>
        <end position="448"/>
    </location>
</feature>
<dbReference type="Pfam" id="PF08345">
    <property type="entry name" value="YscJ_FliF_C"/>
    <property type="match status" value="1"/>
</dbReference>
<dbReference type="GO" id="GO:0009431">
    <property type="term" value="C:bacterial-type flagellum basal body, MS ring"/>
    <property type="evidence" value="ECO:0007669"/>
    <property type="project" value="InterPro"/>
</dbReference>
<comment type="subunit">
    <text evidence="11">The basal body constitutes a major portion of the flagellar organelle and consists of four rings (L,P,S, and M) mounted on a central rod. The M ring is integral to the inner membrane of the cell and may be connected to the flagellar rod via the S ring. The S (supramembrane ring) lies just distal to the M ring. The L and P rings lie in the outer membrane and the periplasmic space, respectively.</text>
</comment>
<sequence>MSGTMGGTTASEGASAPPNGAGASLSQWLQRLRGGNEAGAGQPLVPLLLAGAAAVAVIVVLLLWASAPDYRVLYANLGEADGGRIISELEQRGVPYRFSEGGQAVMVPSGQVHRLRLQLAEQGLPQAGNVGLSIMDNQAFGISQFAEQVNYQRGLEGELASSIESLSPVAHARVHLALAKPSVFIREREPAKASVVLTLHPGRALGDGQVQAIAHMVSSSVPELATSEVTVVDHTGRLLSRQDGSGTGLDGTRLDYIREVERDYRQRIEDILTPILGRRNVRAQVTADIDFTQREETAETYRPNQDGNDAAVRSTRINATYSGDDTLARGVPGALSNTPPGAAPSPINRGNTDDAGTEEDNTRQLRREDIVNYEVDRNVTHTRHSLGRIERLSVAVVVNYRDALDEAGAATREPLDEQALARIDQLVRQAMGFSPARGDGLEIVNSPFTDPGEDEAPAWWTSPQWQHVALTLGRYLIVLIIALLLYRLLLRPMLARQAERAAADASARQRAASVQAQASTRRVEASGEESGEEDGEDADEQNRLARRRKRRRHAHTYEQNLRDLQDMASEDPLMVAMIIRSWMTQPD</sequence>
<keyword evidence="9 14" id="KW-0472">Membrane</keyword>
<reference evidence="17 18" key="1">
    <citation type="journal article" date="2012" name="J. Bacteriol.">
        <title>Genome sequence of an alkane-degrading bacterium, Alcanivorax pacificus type strain W11-5, isolated from deep sea sediment.</title>
        <authorList>
            <person name="Lai Q."/>
            <person name="Shao Z."/>
        </authorList>
    </citation>
    <scope>NUCLEOTIDE SEQUENCE [LARGE SCALE GENOMIC DNA]</scope>
    <source>
        <strain evidence="17 18">W11-5</strain>
    </source>
</reference>
<dbReference type="PANTHER" id="PTHR30046:SF0">
    <property type="entry name" value="FLAGELLAR M-RING PROTEIN"/>
    <property type="match status" value="1"/>
</dbReference>
<gene>
    <name evidence="17" type="ORF">S7S_14695</name>
</gene>
<dbReference type="InterPro" id="IPR043427">
    <property type="entry name" value="YscJ/FliF"/>
</dbReference>
<evidence type="ECO:0000313" key="17">
    <source>
        <dbReference type="EMBL" id="AJD49351.1"/>
    </source>
</evidence>
<evidence type="ECO:0000256" key="11">
    <source>
        <dbReference type="ARBA" id="ARBA00025936"/>
    </source>
</evidence>
<keyword evidence="6" id="KW-1003">Cell membrane</keyword>
<evidence type="ECO:0000256" key="5">
    <source>
        <dbReference type="ARBA" id="ARBA00017949"/>
    </source>
</evidence>
<evidence type="ECO:0000256" key="13">
    <source>
        <dbReference type="SAM" id="MobiDB-lite"/>
    </source>
</evidence>
<dbReference type="Proteomes" id="UP000006764">
    <property type="component" value="Chromosome"/>
</dbReference>
<evidence type="ECO:0000256" key="8">
    <source>
        <dbReference type="ARBA" id="ARBA00022989"/>
    </source>
</evidence>
<keyword evidence="8 14" id="KW-1133">Transmembrane helix</keyword>
<keyword evidence="17" id="KW-0966">Cell projection</keyword>
<evidence type="ECO:0000256" key="14">
    <source>
        <dbReference type="SAM" id="Phobius"/>
    </source>
</evidence>
<dbReference type="STRING" id="391936.S7S_14695"/>
<dbReference type="PRINTS" id="PR01009">
    <property type="entry name" value="FLGMRINGFLIF"/>
</dbReference>
<feature type="region of interest" description="Disordered" evidence="13">
    <location>
        <begin position="1"/>
        <end position="22"/>
    </location>
</feature>
<evidence type="ECO:0000256" key="7">
    <source>
        <dbReference type="ARBA" id="ARBA00022692"/>
    </source>
</evidence>
<proteinExistence type="inferred from homology"/>
<keyword evidence="7 14" id="KW-0812">Transmembrane</keyword>
<evidence type="ECO:0000259" key="15">
    <source>
        <dbReference type="Pfam" id="PF01514"/>
    </source>
</evidence>
<organism evidence="17 18">
    <name type="scientific">Isoalcanivorax pacificus W11-5</name>
    <dbReference type="NCBI Taxonomy" id="391936"/>
    <lineage>
        <taxon>Bacteria</taxon>
        <taxon>Pseudomonadati</taxon>
        <taxon>Pseudomonadota</taxon>
        <taxon>Gammaproteobacteria</taxon>
        <taxon>Oceanospirillales</taxon>
        <taxon>Alcanivoracaceae</taxon>
        <taxon>Isoalcanivorax</taxon>
    </lineage>
</organism>
<dbReference type="PANTHER" id="PTHR30046">
    <property type="entry name" value="FLAGELLAR M-RING PROTEIN"/>
    <property type="match status" value="1"/>
</dbReference>
<dbReference type="GO" id="GO:0005886">
    <property type="term" value="C:plasma membrane"/>
    <property type="evidence" value="ECO:0007669"/>
    <property type="project" value="UniProtKB-SubCell"/>
</dbReference>
<dbReference type="NCBIfam" id="TIGR00206">
    <property type="entry name" value="fliF"/>
    <property type="match status" value="1"/>
</dbReference>
<evidence type="ECO:0000256" key="3">
    <source>
        <dbReference type="ARBA" id="ARBA00004651"/>
    </source>
</evidence>
<feature type="region of interest" description="Disordered" evidence="13">
    <location>
        <begin position="323"/>
        <end position="362"/>
    </location>
</feature>
<dbReference type="EMBL" id="CP004387">
    <property type="protein sequence ID" value="AJD49351.1"/>
    <property type="molecule type" value="Genomic_DNA"/>
</dbReference>
<dbReference type="KEGG" id="apac:S7S_14695"/>
<evidence type="ECO:0000256" key="4">
    <source>
        <dbReference type="ARBA" id="ARBA00007971"/>
    </source>
</evidence>
<dbReference type="InterPro" id="IPR000067">
    <property type="entry name" value="FlgMring_FliF"/>
</dbReference>
<comment type="function">
    <text evidence="1 12">The M ring may be actively involved in energy transduction.</text>
</comment>
<keyword evidence="17" id="KW-0282">Flagellum</keyword>
<dbReference type="Pfam" id="PF01514">
    <property type="entry name" value="YscJ_FliF"/>
    <property type="match status" value="1"/>
</dbReference>
<keyword evidence="10 12" id="KW-0975">Bacterial flagellum</keyword>
<comment type="subcellular location">
    <subcellularLocation>
        <location evidence="2 12">Bacterial flagellum basal body</location>
    </subcellularLocation>
    <subcellularLocation>
        <location evidence="3">Cell membrane</location>
        <topology evidence="3">Multi-pass membrane protein</topology>
    </subcellularLocation>
</comment>
<feature type="transmembrane region" description="Helical" evidence="14">
    <location>
        <begin position="44"/>
        <end position="65"/>
    </location>
</feature>
<keyword evidence="17" id="KW-0969">Cilium</keyword>
<dbReference type="InterPro" id="IPR006182">
    <property type="entry name" value="FliF_N_dom"/>
</dbReference>
<evidence type="ECO:0000256" key="10">
    <source>
        <dbReference type="ARBA" id="ARBA00023143"/>
    </source>
</evidence>
<feature type="region of interest" description="Disordered" evidence="13">
    <location>
        <begin position="513"/>
        <end position="552"/>
    </location>
</feature>
<keyword evidence="18" id="KW-1185">Reference proteome</keyword>
<dbReference type="InterPro" id="IPR045851">
    <property type="entry name" value="AMP-bd_C_sf"/>
</dbReference>
<evidence type="ECO:0000313" key="18">
    <source>
        <dbReference type="Proteomes" id="UP000006764"/>
    </source>
</evidence>
<accession>A0A0B4XQ58</accession>
<evidence type="ECO:0000256" key="9">
    <source>
        <dbReference type="ARBA" id="ARBA00023136"/>
    </source>
</evidence>
<feature type="transmembrane region" description="Helical" evidence="14">
    <location>
        <begin position="472"/>
        <end position="490"/>
    </location>
</feature>
<feature type="domain" description="Flagellar M-ring N-terminal" evidence="15">
    <location>
        <begin position="66"/>
        <end position="240"/>
    </location>
</feature>
<feature type="compositionally biased region" description="Low complexity" evidence="13">
    <location>
        <begin position="10"/>
        <end position="22"/>
    </location>
</feature>
<dbReference type="HOGENOM" id="CLU_028108_1_0_6"/>